<gene>
    <name evidence="2" type="ORF">CW354_04585</name>
</gene>
<proteinExistence type="predicted"/>
<dbReference type="Proteomes" id="UP000239504">
    <property type="component" value="Unassembled WGS sequence"/>
</dbReference>
<dbReference type="EMBL" id="PJCH01000003">
    <property type="protein sequence ID" value="PQA89291.1"/>
    <property type="molecule type" value="Genomic_DNA"/>
</dbReference>
<feature type="domain" description="HEPN" evidence="1">
    <location>
        <begin position="171"/>
        <end position="291"/>
    </location>
</feature>
<keyword evidence="2" id="KW-0808">Transferase</keyword>
<dbReference type="SMART" id="SM00748">
    <property type="entry name" value="HEPN"/>
    <property type="match status" value="1"/>
</dbReference>
<dbReference type="Gene3D" id="1.20.120.330">
    <property type="entry name" value="Nucleotidyltransferases domain 2"/>
    <property type="match status" value="1"/>
</dbReference>
<evidence type="ECO:0000259" key="1">
    <source>
        <dbReference type="PROSITE" id="PS50910"/>
    </source>
</evidence>
<dbReference type="CDD" id="cd05403">
    <property type="entry name" value="NT_KNTase_like"/>
    <property type="match status" value="1"/>
</dbReference>
<reference evidence="2 3" key="1">
    <citation type="submission" date="2017-12" db="EMBL/GenBank/DDBJ databases">
        <authorList>
            <person name="Hurst M.R.H."/>
        </authorList>
    </citation>
    <scope>NUCLEOTIDE SEQUENCE [LARGE SCALE GENOMIC DNA]</scope>
    <source>
        <strain evidence="2 3">SY-3-19</strain>
    </source>
</reference>
<dbReference type="Gene3D" id="3.30.460.10">
    <property type="entry name" value="Beta Polymerase, domain 2"/>
    <property type="match status" value="1"/>
</dbReference>
<sequence>MKTSIEHLPEKKQRELARIQEILFEEFDLARGKNSQKEYDKKGRILKIVLFGSYARGDWVDEAGKTAKGYQSDFDLLIVVNYKQLTDMATYWYKAEDRIIREKSIKTPIGLIVHSLSEVNDKLAHGQYFFVDIVRDGIALYELEGHRFVDPKPLNEKEAYEMAKEYFDEWLSASENNLKTFEYCLSEKMWKKAAFELHQTVESLYGCYLLTTTLYSPSTHNLKKLRSLVEEKDERFRAIWLDEDRFQRRSFERLKDAYIKARYSKHYVIAEDELGWLGERAKLLANLVQKVCRKRLSGLINVTE</sequence>
<dbReference type="InterPro" id="IPR007842">
    <property type="entry name" value="HEPN_dom"/>
</dbReference>
<evidence type="ECO:0000313" key="2">
    <source>
        <dbReference type="EMBL" id="PQA89291.1"/>
    </source>
</evidence>
<evidence type="ECO:0000313" key="3">
    <source>
        <dbReference type="Proteomes" id="UP000239504"/>
    </source>
</evidence>
<dbReference type="PANTHER" id="PTHR33933:SF1">
    <property type="entry name" value="PROTEIN ADENYLYLTRANSFERASE MNTA-RELATED"/>
    <property type="match status" value="1"/>
</dbReference>
<name>A0A2S7K9Y3_9PROT</name>
<dbReference type="PROSITE" id="PS50910">
    <property type="entry name" value="HEPN"/>
    <property type="match status" value="1"/>
</dbReference>
<dbReference type="InterPro" id="IPR043519">
    <property type="entry name" value="NT_sf"/>
</dbReference>
<organism evidence="2 3">
    <name type="scientific">Hyphococcus luteus</name>
    <dbReference type="NCBI Taxonomy" id="2058213"/>
    <lineage>
        <taxon>Bacteria</taxon>
        <taxon>Pseudomonadati</taxon>
        <taxon>Pseudomonadota</taxon>
        <taxon>Alphaproteobacteria</taxon>
        <taxon>Parvularculales</taxon>
        <taxon>Parvularculaceae</taxon>
        <taxon>Hyphococcus</taxon>
    </lineage>
</organism>
<dbReference type="OrthoDB" id="7442350at2"/>
<dbReference type="PANTHER" id="PTHR33933">
    <property type="entry name" value="NUCLEOTIDYLTRANSFERASE"/>
    <property type="match status" value="1"/>
</dbReference>
<dbReference type="SUPFAM" id="SSF81593">
    <property type="entry name" value="Nucleotidyltransferase substrate binding subunit/domain"/>
    <property type="match status" value="1"/>
</dbReference>
<keyword evidence="3" id="KW-1185">Reference proteome</keyword>
<dbReference type="GO" id="GO:0016740">
    <property type="term" value="F:transferase activity"/>
    <property type="evidence" value="ECO:0007669"/>
    <property type="project" value="UniProtKB-KW"/>
</dbReference>
<dbReference type="Pfam" id="PF05168">
    <property type="entry name" value="HEPN"/>
    <property type="match status" value="1"/>
</dbReference>
<protein>
    <submittedName>
        <fullName evidence="2">Nucleotidyltransferase</fullName>
    </submittedName>
</protein>
<comment type="caution">
    <text evidence="2">The sequence shown here is derived from an EMBL/GenBank/DDBJ whole genome shotgun (WGS) entry which is preliminary data.</text>
</comment>
<dbReference type="InterPro" id="IPR052548">
    <property type="entry name" value="Type_VII_TA_antitoxin"/>
</dbReference>
<accession>A0A2S7K9Y3</accession>
<dbReference type="SUPFAM" id="SSF81301">
    <property type="entry name" value="Nucleotidyltransferase"/>
    <property type="match status" value="1"/>
</dbReference>
<dbReference type="AlphaFoldDB" id="A0A2S7K9Y3"/>